<evidence type="ECO:0000313" key="3">
    <source>
        <dbReference type="Proteomes" id="UP000031668"/>
    </source>
</evidence>
<reference evidence="2 3" key="1">
    <citation type="journal article" date="2014" name="Genome Biol. Evol.">
        <title>The genome of the myxosporean Thelohanellus kitauei shows adaptations to nutrient acquisition within its fish host.</title>
        <authorList>
            <person name="Yang Y."/>
            <person name="Xiong J."/>
            <person name="Zhou Z."/>
            <person name="Huo F."/>
            <person name="Miao W."/>
            <person name="Ran C."/>
            <person name="Liu Y."/>
            <person name="Zhang J."/>
            <person name="Feng J."/>
            <person name="Wang M."/>
            <person name="Wang M."/>
            <person name="Wang L."/>
            <person name="Yao B."/>
        </authorList>
    </citation>
    <scope>NUCLEOTIDE SEQUENCE [LARGE SCALE GENOMIC DNA]</scope>
    <source>
        <strain evidence="2">Wuqing</strain>
    </source>
</reference>
<evidence type="ECO:0000313" key="2">
    <source>
        <dbReference type="EMBL" id="KII70103.1"/>
    </source>
</evidence>
<dbReference type="EMBL" id="JWZT01002181">
    <property type="protein sequence ID" value="KII70103.1"/>
    <property type="molecule type" value="Genomic_DNA"/>
</dbReference>
<keyword evidence="1" id="KW-0472">Membrane</keyword>
<keyword evidence="1" id="KW-0812">Transmembrane</keyword>
<gene>
    <name evidence="2" type="ORF">RF11_13085</name>
</gene>
<organism evidence="2 3">
    <name type="scientific">Thelohanellus kitauei</name>
    <name type="common">Myxosporean</name>
    <dbReference type="NCBI Taxonomy" id="669202"/>
    <lineage>
        <taxon>Eukaryota</taxon>
        <taxon>Metazoa</taxon>
        <taxon>Cnidaria</taxon>
        <taxon>Myxozoa</taxon>
        <taxon>Myxosporea</taxon>
        <taxon>Bivalvulida</taxon>
        <taxon>Platysporina</taxon>
        <taxon>Myxobolidae</taxon>
        <taxon>Thelohanellus</taxon>
    </lineage>
</organism>
<dbReference type="AlphaFoldDB" id="A0A0C2JL57"/>
<feature type="transmembrane region" description="Helical" evidence="1">
    <location>
        <begin position="76"/>
        <end position="99"/>
    </location>
</feature>
<proteinExistence type="predicted"/>
<protein>
    <submittedName>
        <fullName evidence="2">Uncharacterized protein</fullName>
    </submittedName>
</protein>
<keyword evidence="1" id="KW-1133">Transmembrane helix</keyword>
<keyword evidence="3" id="KW-1185">Reference proteome</keyword>
<sequence length="112" mass="13654">MSGKPFIFHFSSSQNLFQRTRLFTDYQTKYLLIMVVISLNFDLPELSILWKVKHLNTFVRHRTTNYTNIDNKKSGFWEICIGLHAFFMLVFAYNILWFIRWVERKKFFKRSS</sequence>
<comment type="caution">
    <text evidence="2">The sequence shown here is derived from an EMBL/GenBank/DDBJ whole genome shotgun (WGS) entry which is preliminary data.</text>
</comment>
<name>A0A0C2JL57_THEKT</name>
<evidence type="ECO:0000256" key="1">
    <source>
        <dbReference type="SAM" id="Phobius"/>
    </source>
</evidence>
<accession>A0A0C2JL57</accession>
<dbReference type="Proteomes" id="UP000031668">
    <property type="component" value="Unassembled WGS sequence"/>
</dbReference>